<evidence type="ECO:0000256" key="2">
    <source>
        <dbReference type="ARBA" id="ARBA00093774"/>
    </source>
</evidence>
<reference evidence="5 6" key="1">
    <citation type="submission" date="2018-06" db="EMBL/GenBank/DDBJ databases">
        <title>Genomic Encyclopedia of Type Strains, Phase IV (KMG-IV): sequencing the most valuable type-strain genomes for metagenomic binning, comparative biology and taxonomic classification.</title>
        <authorList>
            <person name="Goeker M."/>
        </authorList>
    </citation>
    <scope>NUCLEOTIDE SEQUENCE [LARGE SCALE GENOMIC DNA]</scope>
    <source>
        <strain evidence="5 6">DSM 44599</strain>
    </source>
</reference>
<comment type="similarity">
    <text evidence="2">Belongs to the MTB12 family.</text>
</comment>
<evidence type="ECO:0000259" key="4">
    <source>
        <dbReference type="Pfam" id="PF26580"/>
    </source>
</evidence>
<name>A0A366DW68_9NOCA</name>
<dbReference type="AlphaFoldDB" id="A0A366DW68"/>
<feature type="signal peptide" evidence="3">
    <location>
        <begin position="1"/>
        <end position="27"/>
    </location>
</feature>
<sequence>MFLPARTLRVSVATAAAALAVTVGLTACGSDDSDSDAGATTTTSAAATTTAEAAEGAPTAEELQATLDLVADPAKTTPEKTAVIVNGEQRAANIDQMNAALAGYGTLTFAVSDIVVTGESATAQVVITAPQGTAPAMPMTWERVDGTWKLSDLTACTLLQFAQAPCQ</sequence>
<gene>
    <name evidence="5" type="ORF">DFR74_102763</name>
</gene>
<dbReference type="Proteomes" id="UP000252586">
    <property type="component" value="Unassembled WGS sequence"/>
</dbReference>
<evidence type="ECO:0000313" key="6">
    <source>
        <dbReference type="Proteomes" id="UP000252586"/>
    </source>
</evidence>
<dbReference type="Pfam" id="PF26580">
    <property type="entry name" value="Mtb12_C"/>
    <property type="match status" value="1"/>
</dbReference>
<evidence type="ECO:0000313" key="5">
    <source>
        <dbReference type="EMBL" id="RBO94340.1"/>
    </source>
</evidence>
<protein>
    <recommendedName>
        <fullName evidence="4">Low molecular weight antigen MTB12-like C-terminal domain-containing protein</fullName>
    </recommendedName>
</protein>
<keyword evidence="6" id="KW-1185">Reference proteome</keyword>
<dbReference type="PROSITE" id="PS51257">
    <property type="entry name" value="PROKAR_LIPOPROTEIN"/>
    <property type="match status" value="1"/>
</dbReference>
<proteinExistence type="inferred from homology"/>
<accession>A0A366DW68</accession>
<dbReference type="InterPro" id="IPR032710">
    <property type="entry name" value="NTF2-like_dom_sf"/>
</dbReference>
<dbReference type="OrthoDB" id="4381452at2"/>
<keyword evidence="1 3" id="KW-0732">Signal</keyword>
<dbReference type="InterPro" id="IPR058644">
    <property type="entry name" value="Mtb12-like_C"/>
</dbReference>
<dbReference type="EMBL" id="QNRE01000002">
    <property type="protein sequence ID" value="RBO94340.1"/>
    <property type="molecule type" value="Genomic_DNA"/>
</dbReference>
<comment type="caution">
    <text evidence="5">The sequence shown here is derived from an EMBL/GenBank/DDBJ whole genome shotgun (WGS) entry which is preliminary data.</text>
</comment>
<dbReference type="SUPFAM" id="SSF54427">
    <property type="entry name" value="NTF2-like"/>
    <property type="match status" value="1"/>
</dbReference>
<evidence type="ECO:0000256" key="3">
    <source>
        <dbReference type="SAM" id="SignalP"/>
    </source>
</evidence>
<feature type="domain" description="Low molecular weight antigen MTB12-like C-terminal" evidence="4">
    <location>
        <begin position="57"/>
        <end position="166"/>
    </location>
</feature>
<organism evidence="5 6">
    <name type="scientific">Nocardia puris</name>
    <dbReference type="NCBI Taxonomy" id="208602"/>
    <lineage>
        <taxon>Bacteria</taxon>
        <taxon>Bacillati</taxon>
        <taxon>Actinomycetota</taxon>
        <taxon>Actinomycetes</taxon>
        <taxon>Mycobacteriales</taxon>
        <taxon>Nocardiaceae</taxon>
        <taxon>Nocardia</taxon>
    </lineage>
</organism>
<evidence type="ECO:0000256" key="1">
    <source>
        <dbReference type="ARBA" id="ARBA00022729"/>
    </source>
</evidence>
<feature type="chain" id="PRO_5039567884" description="Low molecular weight antigen MTB12-like C-terminal domain-containing protein" evidence="3">
    <location>
        <begin position="28"/>
        <end position="167"/>
    </location>
</feature>